<reference evidence="6 7" key="1">
    <citation type="submission" date="2019-07" db="EMBL/GenBank/DDBJ databases">
        <title>Whole genome shotgun sequence of Skermanella aerolata NBRC 106429.</title>
        <authorList>
            <person name="Hosoyama A."/>
            <person name="Uohara A."/>
            <person name="Ohji S."/>
            <person name="Ichikawa N."/>
        </authorList>
    </citation>
    <scope>NUCLEOTIDE SEQUENCE [LARGE SCALE GENOMIC DNA]</scope>
    <source>
        <strain evidence="6 7">NBRC 106429</strain>
    </source>
</reference>
<dbReference type="Proteomes" id="UP000321523">
    <property type="component" value="Unassembled WGS sequence"/>
</dbReference>
<evidence type="ECO:0000313" key="6">
    <source>
        <dbReference type="EMBL" id="GEO36797.1"/>
    </source>
</evidence>
<dbReference type="AlphaFoldDB" id="A0A512DJZ5"/>
<comment type="similarity">
    <text evidence="2">Belongs to the citrate synthase family.</text>
</comment>
<dbReference type="InterPro" id="IPR002020">
    <property type="entry name" value="Citrate_synthase"/>
</dbReference>
<dbReference type="CDD" id="cd06100">
    <property type="entry name" value="CCL_ACL-C"/>
    <property type="match status" value="1"/>
</dbReference>
<gene>
    <name evidence="6" type="ORF">SAE02_09450</name>
</gene>
<dbReference type="InterPro" id="IPR016142">
    <property type="entry name" value="Citrate_synth-like_lrg_a-sub"/>
</dbReference>
<evidence type="ECO:0000256" key="5">
    <source>
        <dbReference type="SAM" id="MobiDB-lite"/>
    </source>
</evidence>
<dbReference type="Gene3D" id="1.10.230.10">
    <property type="entry name" value="Cytochrome P450-Terp, domain 2"/>
    <property type="match status" value="1"/>
</dbReference>
<organism evidence="6 7">
    <name type="scientific">Skermanella aerolata</name>
    <dbReference type="NCBI Taxonomy" id="393310"/>
    <lineage>
        <taxon>Bacteria</taxon>
        <taxon>Pseudomonadati</taxon>
        <taxon>Pseudomonadota</taxon>
        <taxon>Alphaproteobacteria</taxon>
        <taxon>Rhodospirillales</taxon>
        <taxon>Azospirillaceae</taxon>
        <taxon>Skermanella</taxon>
    </lineage>
</organism>
<proteinExistence type="inferred from homology"/>
<dbReference type="PANTHER" id="PTHR11739">
    <property type="entry name" value="CITRATE SYNTHASE"/>
    <property type="match status" value="1"/>
</dbReference>
<dbReference type="InterPro" id="IPR016143">
    <property type="entry name" value="Citrate_synth-like_sm_a-sub"/>
</dbReference>
<name>A0A512DJZ5_9PROT</name>
<feature type="region of interest" description="Disordered" evidence="5">
    <location>
        <begin position="1"/>
        <end position="20"/>
    </location>
</feature>
<feature type="region of interest" description="Disordered" evidence="5">
    <location>
        <begin position="261"/>
        <end position="281"/>
    </location>
</feature>
<dbReference type="EMBL" id="BJYZ01000003">
    <property type="protein sequence ID" value="GEO36797.1"/>
    <property type="molecule type" value="Genomic_DNA"/>
</dbReference>
<dbReference type="Gene3D" id="1.10.580.10">
    <property type="entry name" value="Citrate Synthase, domain 1"/>
    <property type="match status" value="2"/>
</dbReference>
<dbReference type="GO" id="GO:0005829">
    <property type="term" value="C:cytosol"/>
    <property type="evidence" value="ECO:0007669"/>
    <property type="project" value="TreeGrafter"/>
</dbReference>
<keyword evidence="4" id="KW-0808">Transferase</keyword>
<dbReference type="InterPro" id="IPR036969">
    <property type="entry name" value="Citrate_synthase_sf"/>
</dbReference>
<comment type="caution">
    <text evidence="6">The sequence shown here is derived from an EMBL/GenBank/DDBJ whole genome shotgun (WGS) entry which is preliminary data.</text>
</comment>
<keyword evidence="6" id="KW-0456">Lyase</keyword>
<protein>
    <recommendedName>
        <fullName evidence="3">citrate synthase (unknown stereospecificity)</fullName>
        <ecNumber evidence="3">2.3.3.16</ecNumber>
    </recommendedName>
</protein>
<evidence type="ECO:0000256" key="4">
    <source>
        <dbReference type="ARBA" id="ARBA00022679"/>
    </source>
</evidence>
<evidence type="ECO:0000256" key="2">
    <source>
        <dbReference type="ARBA" id="ARBA00010566"/>
    </source>
</evidence>
<dbReference type="PANTHER" id="PTHR11739:SF4">
    <property type="entry name" value="CITRATE SYNTHASE, PEROXISOMAL"/>
    <property type="match status" value="1"/>
</dbReference>
<dbReference type="Pfam" id="PF00285">
    <property type="entry name" value="Citrate_synt"/>
    <property type="match status" value="1"/>
</dbReference>
<dbReference type="NCBIfam" id="NF004864">
    <property type="entry name" value="PRK06224.1-1"/>
    <property type="match status" value="1"/>
</dbReference>
<keyword evidence="7" id="KW-1185">Reference proteome</keyword>
<dbReference type="GO" id="GO:0006099">
    <property type="term" value="P:tricarboxylic acid cycle"/>
    <property type="evidence" value="ECO:0007669"/>
    <property type="project" value="UniProtKB-UniPathway"/>
</dbReference>
<dbReference type="GO" id="GO:0016829">
    <property type="term" value="F:lyase activity"/>
    <property type="evidence" value="ECO:0007669"/>
    <property type="project" value="UniProtKB-KW"/>
</dbReference>
<evidence type="ECO:0000256" key="3">
    <source>
        <dbReference type="ARBA" id="ARBA00012972"/>
    </source>
</evidence>
<accession>A0A512DJZ5</accession>
<dbReference type="EC" id="2.3.3.16" evidence="3"/>
<sequence>MSGSEKAVARGKPHKPPVDKDQMLAWWSTGITELKPGIVNLRGIPIQDLIGKVGFVPTIWLMLRGELPSDAEARLLEAVLVATVDHGPQSPSSAVARMGATCGIGLNAALGSAITLLGDHHGGAGQQCMELFEKILESASRFDSLEEAVRCELAERRAAGEKFVPGFGKHLHPIDPRSARIFEILEQAKSDGTIAGNHLAVTLLIEAELKAQKGFLLPTNIDGAIAAVLGELGFAPPLGRGIFILGRAVGLLAHAWEEIQGGRRNKGPMPPSCIPPYTGEP</sequence>
<dbReference type="RefSeq" id="WP_044426168.1">
    <property type="nucleotide sequence ID" value="NZ_BJYZ01000003.1"/>
</dbReference>
<dbReference type="GO" id="GO:0036440">
    <property type="term" value="F:citrate synthase activity"/>
    <property type="evidence" value="ECO:0007669"/>
    <property type="project" value="UniProtKB-EC"/>
</dbReference>
<dbReference type="UniPathway" id="UPA00223">
    <property type="reaction ID" value="UER00717"/>
</dbReference>
<dbReference type="GO" id="GO:0005975">
    <property type="term" value="P:carbohydrate metabolic process"/>
    <property type="evidence" value="ECO:0007669"/>
    <property type="project" value="TreeGrafter"/>
</dbReference>
<evidence type="ECO:0000313" key="7">
    <source>
        <dbReference type="Proteomes" id="UP000321523"/>
    </source>
</evidence>
<evidence type="ECO:0000256" key="1">
    <source>
        <dbReference type="ARBA" id="ARBA00004751"/>
    </source>
</evidence>
<comment type="pathway">
    <text evidence="1">Carbohydrate metabolism; tricarboxylic acid cycle; isocitrate from oxaloacetate: step 1/2.</text>
</comment>
<dbReference type="SUPFAM" id="SSF48256">
    <property type="entry name" value="Citrate synthase"/>
    <property type="match status" value="1"/>
</dbReference>